<comment type="caution">
    <text evidence="15">The sequence shown here is derived from an EMBL/GenBank/DDBJ whole genome shotgun (WGS) entry which is preliminary data.</text>
</comment>
<keyword evidence="11" id="KW-0175">Coiled coil</keyword>
<dbReference type="InterPro" id="IPR004042">
    <property type="entry name" value="Intein_endonuc_central"/>
</dbReference>
<dbReference type="Gene3D" id="2.120.10.90">
    <property type="entry name" value="DNA gyrase/topoisomerase IV, subunit A, C-terminal"/>
    <property type="match status" value="1"/>
</dbReference>
<dbReference type="PRINTS" id="PR00379">
    <property type="entry name" value="INTEIN"/>
</dbReference>
<dbReference type="GO" id="GO:0016539">
    <property type="term" value="P:intein-mediated protein splicing"/>
    <property type="evidence" value="ECO:0007669"/>
    <property type="project" value="InterPro"/>
</dbReference>
<dbReference type="PROSITE" id="PS50817">
    <property type="entry name" value="INTEIN_N_TER"/>
    <property type="match status" value="1"/>
</dbReference>
<dbReference type="SUPFAM" id="SSF101904">
    <property type="entry name" value="GyrA/ParC C-terminal domain-like"/>
    <property type="match status" value="1"/>
</dbReference>
<dbReference type="PANTHER" id="PTHR43493:SF5">
    <property type="entry name" value="DNA GYRASE SUBUNIT A, CHLOROPLASTIC_MITOCHONDRIAL"/>
    <property type="match status" value="1"/>
</dbReference>
<evidence type="ECO:0000256" key="9">
    <source>
        <dbReference type="ARBA" id="ARBA00023235"/>
    </source>
</evidence>
<dbReference type="InterPro" id="IPR002205">
    <property type="entry name" value="Topo_IIA_dom_A"/>
</dbReference>
<accession>A0A315ZXM9</accession>
<evidence type="ECO:0000256" key="4">
    <source>
        <dbReference type="ARBA" id="ARBA00022490"/>
    </source>
</evidence>
<evidence type="ECO:0000313" key="16">
    <source>
        <dbReference type="Proteomes" id="UP000245469"/>
    </source>
</evidence>
<evidence type="ECO:0000256" key="7">
    <source>
        <dbReference type="ARBA" id="ARBA00023029"/>
    </source>
</evidence>
<evidence type="ECO:0000256" key="1">
    <source>
        <dbReference type="ARBA" id="ARBA00000185"/>
    </source>
</evidence>
<keyword evidence="4" id="KW-0963">Cytoplasm</keyword>
<feature type="region of interest" description="Disordered" evidence="12">
    <location>
        <begin position="1241"/>
        <end position="1260"/>
    </location>
</feature>
<evidence type="ECO:0000256" key="12">
    <source>
        <dbReference type="SAM" id="MobiDB-lite"/>
    </source>
</evidence>
<comment type="catalytic activity">
    <reaction evidence="1 10">
        <text>ATP-dependent breakage, passage and rejoining of double-stranded DNA.</text>
        <dbReference type="EC" id="5.6.2.2"/>
    </reaction>
</comment>
<dbReference type="InterPro" id="IPR006142">
    <property type="entry name" value="INTEIN"/>
</dbReference>
<dbReference type="InterPro" id="IPR003587">
    <property type="entry name" value="Hint_dom_N"/>
</dbReference>
<reference evidence="15 16" key="1">
    <citation type="submission" date="2018-03" db="EMBL/GenBank/DDBJ databases">
        <title>Genomic Encyclopedia of Archaeal and Bacterial Type Strains, Phase II (KMG-II): from individual species to whole genera.</title>
        <authorList>
            <person name="Goeker M."/>
        </authorList>
    </citation>
    <scope>NUCLEOTIDE SEQUENCE [LARGE SCALE GENOMIC DNA]</scope>
    <source>
        <strain evidence="15 16">DSM 44889</strain>
    </source>
</reference>
<dbReference type="RefSeq" id="WP_109775829.1">
    <property type="nucleotide sequence ID" value="NZ_QGDQ01000026.1"/>
</dbReference>
<dbReference type="InterPro" id="IPR006691">
    <property type="entry name" value="GyrA/parC_rep"/>
</dbReference>
<dbReference type="PROSITE" id="PS52040">
    <property type="entry name" value="TOPO_IIA"/>
    <property type="match status" value="1"/>
</dbReference>
<dbReference type="Proteomes" id="UP000245469">
    <property type="component" value="Unassembled WGS sequence"/>
</dbReference>
<evidence type="ECO:0000259" key="14">
    <source>
        <dbReference type="PROSITE" id="PS52040"/>
    </source>
</evidence>
<evidence type="ECO:0000256" key="10">
    <source>
        <dbReference type="PROSITE-ProRule" id="PRU01384"/>
    </source>
</evidence>
<dbReference type="SMART" id="SM00434">
    <property type="entry name" value="TOP4c"/>
    <property type="match status" value="1"/>
</dbReference>
<dbReference type="FunFam" id="3.30.1360.40:FF:000002">
    <property type="entry name" value="DNA gyrase subunit A"/>
    <property type="match status" value="1"/>
</dbReference>
<dbReference type="FunFam" id="1.10.268.10:FF:000001">
    <property type="entry name" value="DNA gyrase subunit A"/>
    <property type="match status" value="1"/>
</dbReference>
<dbReference type="GO" id="GO:0005737">
    <property type="term" value="C:cytoplasm"/>
    <property type="evidence" value="ECO:0007669"/>
    <property type="project" value="TreeGrafter"/>
</dbReference>
<proteinExistence type="inferred from homology"/>
<dbReference type="PANTHER" id="PTHR43493">
    <property type="entry name" value="DNA GYRASE/TOPOISOMERASE SUBUNIT A"/>
    <property type="match status" value="1"/>
</dbReference>
<dbReference type="AlphaFoldDB" id="A0A315ZXM9"/>
<keyword evidence="8 10" id="KW-0238">DNA-binding</keyword>
<evidence type="ECO:0000256" key="5">
    <source>
        <dbReference type="ARBA" id="ARBA00022813"/>
    </source>
</evidence>
<dbReference type="GO" id="GO:0009330">
    <property type="term" value="C:DNA topoisomerase type II (double strand cut, ATP-hydrolyzing) complex"/>
    <property type="evidence" value="ECO:0007669"/>
    <property type="project" value="TreeGrafter"/>
</dbReference>
<dbReference type="SUPFAM" id="SSF51294">
    <property type="entry name" value="Hedgehog/intein (Hint) domain"/>
    <property type="match status" value="1"/>
</dbReference>
<organism evidence="15 16">
    <name type="scientific">Quadrisphaera granulorum</name>
    <dbReference type="NCBI Taxonomy" id="317664"/>
    <lineage>
        <taxon>Bacteria</taxon>
        <taxon>Bacillati</taxon>
        <taxon>Actinomycetota</taxon>
        <taxon>Actinomycetes</taxon>
        <taxon>Kineosporiales</taxon>
        <taxon>Kineosporiaceae</taxon>
        <taxon>Quadrisphaera</taxon>
    </lineage>
</organism>
<sequence length="1260" mass="135919">MARRSTPPSSDGTQPPTGRIVDVDVDEEMRTSFLEYAYSVIYSRALPDARDGLKPVQRRILFQMGEMGLRPDRAHVKSARVVGDVMGRLHPHGDTAIYDALVRMAQDFSLRLPLVDGHGNFGSLDDGPAASRYCVTANTRVRLADGSSPRIGDLCDVGPNSDQDVELEVLDKDGKRVTADRLFHSGFHPVFKVTTDSGHVLRGTGNHPVLCLVPILGVPVLQWMRLDELEPGTVVALARNAWTTAVPTPDEWNRGVLAGGWVSEGWASTKRAGFNNTDAEFFRHVLRAYDEVVGGPRYTTARTLPSGKVIQEIDIQNTDFFADSPLKTLIEAKANAKSIPDYVWTDGPGTKRAFLMAAFEGDGSIANGPNDGVSVQYTTFSEQLAEEMLEMLLEFGVSARLWRNEKRGEIRLIISGRHNLLAFHHRIGFLTAKKQRLARRIESLTSTTHRLSRDHAPYVRQYLEEVLPAGQGRGTGRKWLLNHNLDRYERWQAERPLLLHKLKDPEVRAVVSAVMDPGYRYVTVDSVVPDGTEAVFSLRVQSADHSFLAGGFVNHNTEVRMAVSSTAMVDGLDEDVVDFVPTYDNSSTQPSVLPSSIPNLLVNGASGIAVGMATNMPPHNLGEVVAAARHLIARPDASLDDLMRFVPGPDLPSGGRIVGLEGIREAYATGRGTFRTRATARIEDLTARRKGIIFTELPYTVGPEKVIEKVKDAVSAKKLVGVSAIDDFTDREHGLRLVVEVKTGFQPEAVLEQLYRLTPLEDSFGINNVCLVDGQPRTLGLRELLQVFIDHRLEVVRRRSTHRLARRRQRLHLVEGLLIAVLDIDAVIQVIRTSDDGAAARTRLMETFTLSELQAEHILELRLRRLTRFSRIELETEREELLAAIAELEALLADEQLQRETVSDELAQVAREHGDPRRTVLLEAGAAPVRAAVPLQVADEPCWVLLSATGLLARTAGPELTGGGPRTNHDVLRSAVRTTARGDVGALTSRGRVLRVGVVETPVLPPTAGAPSLSGGAPLREFVTLDSGEDVVALVPLTPQPGDGQGAGLALATAQGVVKRVAAEPWGARDSWEVIGLDDTDEVVGAAWLTTGTEELVFVTSDAQLLRFSASLVRPQGRPARGMAGVRVTAGERVVSFSAISAADAARTEVVTVAAAEGALPGAPGVSVKVAPFEEYPPKGRATGGVRCHRFLRGEGSLALAWVGPGPARGSSATGSPVQLPAPTGRRDGSGVPLTGALTAIAGSSAPADGDDGSGGGPTA</sequence>
<dbReference type="CDD" id="cd00081">
    <property type="entry name" value="Hint"/>
    <property type="match status" value="1"/>
</dbReference>
<protein>
    <recommendedName>
        <fullName evidence="3">DNA topoisomerase (ATP-hydrolyzing)</fullName>
        <ecNumber evidence="3">5.6.2.2</ecNumber>
    </recommendedName>
</protein>
<evidence type="ECO:0000256" key="8">
    <source>
        <dbReference type="ARBA" id="ARBA00023125"/>
    </source>
</evidence>
<dbReference type="InterPro" id="IPR013757">
    <property type="entry name" value="Topo_IIA_A_a_sf"/>
</dbReference>
<dbReference type="InterPro" id="IPR006141">
    <property type="entry name" value="Intein_N"/>
</dbReference>
<evidence type="ECO:0000259" key="13">
    <source>
        <dbReference type="PROSITE" id="PS50819"/>
    </source>
</evidence>
<gene>
    <name evidence="15" type="ORF">BXY45_12627</name>
</gene>
<dbReference type="GO" id="GO:0034335">
    <property type="term" value="F:DNA negative supercoiling activity"/>
    <property type="evidence" value="ECO:0007669"/>
    <property type="project" value="UniProtKB-ARBA"/>
</dbReference>
<dbReference type="GO" id="GO:0006265">
    <property type="term" value="P:DNA topological change"/>
    <property type="evidence" value="ECO:0007669"/>
    <property type="project" value="UniProtKB-UniRule"/>
</dbReference>
<feature type="coiled-coil region" evidence="11">
    <location>
        <begin position="871"/>
        <end position="912"/>
    </location>
</feature>
<dbReference type="Gene3D" id="2.170.16.10">
    <property type="entry name" value="Hedgehog/Intein (Hint) domain"/>
    <property type="match status" value="1"/>
</dbReference>
<dbReference type="SMART" id="SM00306">
    <property type="entry name" value="HintN"/>
    <property type="match status" value="1"/>
</dbReference>
<dbReference type="EC" id="5.6.2.2" evidence="3"/>
<feature type="domain" description="DOD-type homing endonuclease" evidence="13">
    <location>
        <begin position="257"/>
        <end position="397"/>
    </location>
</feature>
<keyword evidence="16" id="KW-1185">Reference proteome</keyword>
<dbReference type="Gene3D" id="3.10.28.10">
    <property type="entry name" value="Homing endonucleases"/>
    <property type="match status" value="1"/>
</dbReference>
<evidence type="ECO:0000256" key="6">
    <source>
        <dbReference type="ARBA" id="ARBA00023000"/>
    </source>
</evidence>
<dbReference type="InterPro" id="IPR013760">
    <property type="entry name" value="Topo_IIA-like_dom_sf"/>
</dbReference>
<name>A0A315ZXM9_9ACTN</name>
<dbReference type="GO" id="GO:0005524">
    <property type="term" value="F:ATP binding"/>
    <property type="evidence" value="ECO:0007669"/>
    <property type="project" value="InterPro"/>
</dbReference>
<dbReference type="OrthoDB" id="9806486at2"/>
<evidence type="ECO:0000256" key="2">
    <source>
        <dbReference type="ARBA" id="ARBA00008263"/>
    </source>
</evidence>
<dbReference type="InterPro" id="IPR027434">
    <property type="entry name" value="Homing_endonucl"/>
</dbReference>
<comment type="similarity">
    <text evidence="2">Belongs to the type II topoisomerase GyrA/ParC subunit family.</text>
</comment>
<dbReference type="SUPFAM" id="SSF55608">
    <property type="entry name" value="Homing endonucleases"/>
    <property type="match status" value="1"/>
</dbReference>
<dbReference type="Pfam" id="PF00521">
    <property type="entry name" value="DNA_topoisoIV"/>
    <property type="match status" value="2"/>
</dbReference>
<feature type="active site" description="O-(5'-phospho-DNA)-tyrosine intermediate" evidence="10">
    <location>
        <position position="133"/>
    </location>
</feature>
<evidence type="ECO:0000256" key="3">
    <source>
        <dbReference type="ARBA" id="ARBA00012895"/>
    </source>
</evidence>
<dbReference type="InterPro" id="IPR050220">
    <property type="entry name" value="Type_II_DNA_Topoisomerases"/>
</dbReference>
<feature type="domain" description="Topo IIA-type catalytic" evidence="14">
    <location>
        <begin position="46"/>
        <end position="940"/>
    </location>
</feature>
<dbReference type="GO" id="GO:0003677">
    <property type="term" value="F:DNA binding"/>
    <property type="evidence" value="ECO:0007669"/>
    <property type="project" value="UniProtKB-UniRule"/>
</dbReference>
<dbReference type="Pfam" id="PF14528">
    <property type="entry name" value="LAGLIDADG_3"/>
    <property type="match status" value="1"/>
</dbReference>
<keyword evidence="6" id="KW-0651">Protein splicing</keyword>
<dbReference type="PROSITE" id="PS50818">
    <property type="entry name" value="INTEIN_C_TER"/>
    <property type="match status" value="1"/>
</dbReference>
<evidence type="ECO:0000256" key="11">
    <source>
        <dbReference type="SAM" id="Coils"/>
    </source>
</evidence>
<keyword evidence="7 10" id="KW-0799">Topoisomerase</keyword>
<dbReference type="InterPro" id="IPR013758">
    <property type="entry name" value="Topo_IIA_A/C_ab"/>
</dbReference>
<feature type="region of interest" description="Disordered" evidence="12">
    <location>
        <begin position="1207"/>
        <end position="1236"/>
    </location>
</feature>
<dbReference type="InterPro" id="IPR030934">
    <property type="entry name" value="Intein_C"/>
</dbReference>
<dbReference type="SUPFAM" id="SSF56719">
    <property type="entry name" value="Type II DNA topoisomerase"/>
    <property type="match status" value="2"/>
</dbReference>
<dbReference type="Gene3D" id="1.10.268.10">
    <property type="entry name" value="Topoisomerase, domain 3"/>
    <property type="match status" value="1"/>
</dbReference>
<dbReference type="PROSITE" id="PS50819">
    <property type="entry name" value="INTEIN_ENDONUCLEASE"/>
    <property type="match status" value="1"/>
</dbReference>
<dbReference type="Gene3D" id="3.30.1360.40">
    <property type="match status" value="1"/>
</dbReference>
<dbReference type="Gene3D" id="3.90.199.10">
    <property type="entry name" value="Topoisomerase II, domain 5"/>
    <property type="match status" value="2"/>
</dbReference>
<dbReference type="InterPro" id="IPR035516">
    <property type="entry name" value="Gyrase/topoIV_suA_C"/>
</dbReference>
<dbReference type="Pfam" id="PF03989">
    <property type="entry name" value="DNA_gyraseA_C"/>
    <property type="match status" value="1"/>
</dbReference>
<evidence type="ECO:0000313" key="15">
    <source>
        <dbReference type="EMBL" id="PWJ49274.1"/>
    </source>
</evidence>
<dbReference type="InterPro" id="IPR004860">
    <property type="entry name" value="LAGLIDADG_dom"/>
</dbReference>
<keyword evidence="9 10" id="KW-0413">Isomerase</keyword>
<dbReference type="GO" id="GO:0004519">
    <property type="term" value="F:endonuclease activity"/>
    <property type="evidence" value="ECO:0007669"/>
    <property type="project" value="InterPro"/>
</dbReference>
<dbReference type="InterPro" id="IPR036844">
    <property type="entry name" value="Hint_dom_sf"/>
</dbReference>
<dbReference type="EMBL" id="QGDQ01000026">
    <property type="protein sequence ID" value="PWJ49274.1"/>
    <property type="molecule type" value="Genomic_DNA"/>
</dbReference>
<keyword evidence="5" id="KW-0068">Autocatalytic cleavage</keyword>
<dbReference type="NCBIfam" id="TIGR01445">
    <property type="entry name" value="intein_Nterm"/>
    <property type="match status" value="1"/>
</dbReference>